<accession>A0ABQ2DMX7</accession>
<keyword evidence="2" id="KW-1185">Reference proteome</keyword>
<protein>
    <submittedName>
        <fullName evidence="1">Uncharacterized protein</fullName>
    </submittedName>
</protein>
<sequence>MGFGIINNQQGVSIFLYSPYSYQTPANVDLATDQYSINWADYIIDQREKLSLQLGEVKTLAASIKSNEDSIRTIDTSSIQQLIHSHDMVLLLKIKVVQRKKTNELGGFCGSKNDRRKKINYFFRYIRIYF</sequence>
<dbReference type="Proteomes" id="UP000634435">
    <property type="component" value="Unassembled WGS sequence"/>
</dbReference>
<dbReference type="EMBL" id="BMPN01000004">
    <property type="protein sequence ID" value="GGJ64913.1"/>
    <property type="molecule type" value="Genomic_DNA"/>
</dbReference>
<evidence type="ECO:0000313" key="2">
    <source>
        <dbReference type="Proteomes" id="UP000634435"/>
    </source>
</evidence>
<gene>
    <name evidence="1" type="ORF">GCM10007111_28480</name>
</gene>
<evidence type="ECO:0000313" key="1">
    <source>
        <dbReference type="EMBL" id="GGJ64913.1"/>
    </source>
</evidence>
<dbReference type="RefSeq" id="WP_188943543.1">
    <property type="nucleotide sequence ID" value="NZ_BMPN01000004.1"/>
</dbReference>
<organism evidence="1 2">
    <name type="scientific">Virgibacillus kapii</name>
    <dbReference type="NCBI Taxonomy" id="1638645"/>
    <lineage>
        <taxon>Bacteria</taxon>
        <taxon>Bacillati</taxon>
        <taxon>Bacillota</taxon>
        <taxon>Bacilli</taxon>
        <taxon>Bacillales</taxon>
        <taxon>Bacillaceae</taxon>
        <taxon>Virgibacillus</taxon>
    </lineage>
</organism>
<comment type="caution">
    <text evidence="1">The sequence shown here is derived from an EMBL/GenBank/DDBJ whole genome shotgun (WGS) entry which is preliminary data.</text>
</comment>
<reference evidence="2" key="1">
    <citation type="journal article" date="2019" name="Int. J. Syst. Evol. Microbiol.">
        <title>The Global Catalogue of Microorganisms (GCM) 10K type strain sequencing project: providing services to taxonomists for standard genome sequencing and annotation.</title>
        <authorList>
            <consortium name="The Broad Institute Genomics Platform"/>
            <consortium name="The Broad Institute Genome Sequencing Center for Infectious Disease"/>
            <person name="Wu L."/>
            <person name="Ma J."/>
        </authorList>
    </citation>
    <scope>NUCLEOTIDE SEQUENCE [LARGE SCALE GENOMIC DNA]</scope>
    <source>
        <strain evidence="2">JCM 30071</strain>
    </source>
</reference>
<proteinExistence type="predicted"/>
<name>A0ABQ2DMX7_9BACI</name>